<feature type="transmembrane region" description="Helical" evidence="5">
    <location>
        <begin position="45"/>
        <end position="62"/>
    </location>
</feature>
<keyword evidence="7" id="KW-1185">Reference proteome</keyword>
<keyword evidence="5" id="KW-1003">Cell membrane</keyword>
<evidence type="ECO:0000256" key="3">
    <source>
        <dbReference type="ARBA" id="ARBA00022989"/>
    </source>
</evidence>
<feature type="transmembrane region" description="Helical" evidence="5">
    <location>
        <begin position="96"/>
        <end position="113"/>
    </location>
</feature>
<organism evidence="6 7">
    <name type="scientific">Neolewinella maritima</name>
    <dbReference type="NCBI Taxonomy" id="1383882"/>
    <lineage>
        <taxon>Bacteria</taxon>
        <taxon>Pseudomonadati</taxon>
        <taxon>Bacteroidota</taxon>
        <taxon>Saprospiria</taxon>
        <taxon>Saprospirales</taxon>
        <taxon>Lewinellaceae</taxon>
        <taxon>Neolewinella</taxon>
    </lineage>
</organism>
<keyword evidence="3 5" id="KW-1133">Transmembrane helix</keyword>
<name>A0ABM9B504_9BACT</name>
<comment type="caution">
    <text evidence="6">The sequence shown here is derived from an EMBL/GenBank/DDBJ whole genome shotgun (WGS) entry which is preliminary data.</text>
</comment>
<dbReference type="RefSeq" id="WP_238751838.1">
    <property type="nucleotide sequence ID" value="NZ_CAKLPZ010000004.1"/>
</dbReference>
<gene>
    <name evidence="6" type="ORF">LEM8419_02893</name>
</gene>
<proteinExistence type="inferred from homology"/>
<dbReference type="InterPro" id="IPR002781">
    <property type="entry name" value="TM_pro_TauE-like"/>
</dbReference>
<evidence type="ECO:0000256" key="2">
    <source>
        <dbReference type="ARBA" id="ARBA00022692"/>
    </source>
</evidence>
<feature type="transmembrane region" description="Helical" evidence="5">
    <location>
        <begin position="133"/>
        <end position="162"/>
    </location>
</feature>
<evidence type="ECO:0000313" key="7">
    <source>
        <dbReference type="Proteomes" id="UP000837803"/>
    </source>
</evidence>
<keyword evidence="2 5" id="KW-0812">Transmembrane</keyword>
<feature type="transmembrane region" description="Helical" evidence="5">
    <location>
        <begin position="169"/>
        <end position="192"/>
    </location>
</feature>
<accession>A0ABM9B504</accession>
<evidence type="ECO:0000313" key="6">
    <source>
        <dbReference type="EMBL" id="CAH1001978.1"/>
    </source>
</evidence>
<sequence>MEYVWLCGAFFAVALLYSAAGFGGGSSYLALLALAGLPPGTIRPIALICNLAVTGGASYSFARAGVTPWRKALPLILASMPAAFVGGRVQLPREQYLLALGALLILAGLLMLLRRTPSEAESALSHRGGAAGAVLVGAAVGFVSGVVGIGGGIFLSPLLFLSRWASARAIAATTSLFIALNSAAGLAGQLSVGMILDYPLTLLLVLSVIGGGYLGTRLTLRRLTPSAIRRLAAGLILLVGLRLVWSNWSVVLSL</sequence>
<evidence type="ECO:0000256" key="1">
    <source>
        <dbReference type="ARBA" id="ARBA00004141"/>
    </source>
</evidence>
<dbReference type="Proteomes" id="UP000837803">
    <property type="component" value="Unassembled WGS sequence"/>
</dbReference>
<comment type="subcellular location">
    <subcellularLocation>
        <location evidence="5">Cell membrane</location>
        <topology evidence="5">Multi-pass membrane protein</topology>
    </subcellularLocation>
    <subcellularLocation>
        <location evidence="1">Membrane</location>
        <topology evidence="1">Multi-pass membrane protein</topology>
    </subcellularLocation>
</comment>
<keyword evidence="4 5" id="KW-0472">Membrane</keyword>
<dbReference type="PANTHER" id="PTHR43701">
    <property type="entry name" value="MEMBRANE TRANSPORTER PROTEIN MJ0441-RELATED"/>
    <property type="match status" value="1"/>
</dbReference>
<dbReference type="Pfam" id="PF01925">
    <property type="entry name" value="TauE"/>
    <property type="match status" value="1"/>
</dbReference>
<comment type="similarity">
    <text evidence="5">Belongs to the 4-toluene sulfonate uptake permease (TSUP) (TC 2.A.102) family.</text>
</comment>
<evidence type="ECO:0000256" key="5">
    <source>
        <dbReference type="RuleBase" id="RU363041"/>
    </source>
</evidence>
<dbReference type="InterPro" id="IPR051598">
    <property type="entry name" value="TSUP/Inactive_protease-like"/>
</dbReference>
<dbReference type="EMBL" id="CAKLPZ010000004">
    <property type="protein sequence ID" value="CAH1001978.1"/>
    <property type="molecule type" value="Genomic_DNA"/>
</dbReference>
<protein>
    <recommendedName>
        <fullName evidence="5">Probable membrane transporter protein</fullName>
    </recommendedName>
</protein>
<dbReference type="PANTHER" id="PTHR43701:SF5">
    <property type="entry name" value="MEMBRANE TRANSPORTER PROTEIN-RELATED"/>
    <property type="match status" value="1"/>
</dbReference>
<feature type="transmembrane region" description="Helical" evidence="5">
    <location>
        <begin position="227"/>
        <end position="245"/>
    </location>
</feature>
<feature type="transmembrane region" description="Helical" evidence="5">
    <location>
        <begin position="198"/>
        <end position="215"/>
    </location>
</feature>
<reference evidence="6" key="1">
    <citation type="submission" date="2021-12" db="EMBL/GenBank/DDBJ databases">
        <authorList>
            <person name="Rodrigo-Torres L."/>
            <person name="Arahal R. D."/>
            <person name="Lucena T."/>
        </authorList>
    </citation>
    <scope>NUCLEOTIDE SEQUENCE</scope>
    <source>
        <strain evidence="6">CECT 8419</strain>
    </source>
</reference>
<evidence type="ECO:0000256" key="4">
    <source>
        <dbReference type="ARBA" id="ARBA00023136"/>
    </source>
</evidence>